<proteinExistence type="predicted"/>
<protein>
    <submittedName>
        <fullName evidence="1">Uncharacterized protein</fullName>
    </submittedName>
</protein>
<evidence type="ECO:0000313" key="1">
    <source>
        <dbReference type="EMBL" id="SNW06275.1"/>
    </source>
</evidence>
<accession>A0A8B4GCG3</accession>
<dbReference type="EMBL" id="LT906482">
    <property type="protein sequence ID" value="SNW06275.1"/>
    <property type="molecule type" value="Genomic_DNA"/>
</dbReference>
<dbReference type="AlphaFoldDB" id="A0A8B4GCG3"/>
<dbReference type="RefSeq" id="WP_153711395.1">
    <property type="nucleotide sequence ID" value="NZ_CP082861.1"/>
</dbReference>
<dbReference type="Proteomes" id="UP000215465">
    <property type="component" value="Chromosome 1"/>
</dbReference>
<dbReference type="KEGG" id="ecor:SAMEA4412678_0145"/>
<evidence type="ECO:0000313" key="2">
    <source>
        <dbReference type="Proteomes" id="UP000215465"/>
    </source>
</evidence>
<name>A0A8B4GCG3_EIKCO</name>
<organism evidence="1 2">
    <name type="scientific">Eikenella corrodens</name>
    <dbReference type="NCBI Taxonomy" id="539"/>
    <lineage>
        <taxon>Bacteria</taxon>
        <taxon>Pseudomonadati</taxon>
        <taxon>Pseudomonadota</taxon>
        <taxon>Betaproteobacteria</taxon>
        <taxon>Neisseriales</taxon>
        <taxon>Neisseriaceae</taxon>
        <taxon>Eikenella</taxon>
    </lineage>
</organism>
<reference evidence="1 2" key="1">
    <citation type="submission" date="2017-06" db="EMBL/GenBank/DDBJ databases">
        <authorList>
            <consortium name="Pathogen Informatics"/>
        </authorList>
    </citation>
    <scope>NUCLEOTIDE SEQUENCE [LARGE SCALE GENOMIC DNA]</scope>
    <source>
        <strain evidence="1 2">NCTC10596</strain>
    </source>
</reference>
<sequence>MRQEEINVSATPDFSGSLFPSPSPAMNRTYQIFYSFYTDDAHIDGGSPITVSAAELPQYFSRLQQHHDFLGIIDRHDNTFQILLEEFSGFYWGEIPDPVKVGAHGRFYSAEEMLELLSNLPAEFVPQNFEGLSFEPWHEYFEDTTYGKEAQLLFESSGDTGEMVRTAEDICESCRLGAWDNLCDDGLALLQSELPASPAAYTEINYQRLCRSLDWLEDLVAENGAFDEDSMDDLCDMLLERIVDLDNYRQPRH</sequence>
<gene>
    <name evidence="1" type="ORF">SAMEA4412678_00145</name>
</gene>
<dbReference type="GeneID" id="60769054"/>